<dbReference type="WBParaSite" id="ASIM_0002025101-mRNA-1">
    <property type="protein sequence ID" value="ASIM_0002025101-mRNA-1"/>
    <property type="gene ID" value="ASIM_0002025101"/>
</dbReference>
<keyword evidence="3" id="KW-1133">Transmembrane helix</keyword>
<accession>A0A0M3KGY7</accession>
<dbReference type="AlphaFoldDB" id="A0A0M3KGY7"/>
<reference evidence="7" key="1">
    <citation type="submission" date="2017-02" db="UniProtKB">
        <authorList>
            <consortium name="WormBaseParasite"/>
        </authorList>
    </citation>
    <scope>IDENTIFICATION</scope>
</reference>
<sequence>MGCCLGKKPSTVVTTNGCGVIHIPQSLATAVNTTMSSNAESPSSPSPPLVIDTMPKTVPVFVALFDYEARTDDDLSFKKDDLLYILNDMQGDWWYAKSKSTGLLGYIPSNYVAPEKSIDAQPYVISFITIAIAYYYLLLLLSLLTVSFICSSLTSLTS</sequence>
<reference evidence="5 6" key="2">
    <citation type="submission" date="2018-11" db="EMBL/GenBank/DDBJ databases">
        <authorList>
            <consortium name="Pathogen Informatics"/>
        </authorList>
    </citation>
    <scope>NUCLEOTIDE SEQUENCE [LARGE SCALE GENOMIC DNA]</scope>
</reference>
<name>A0A0M3KGY7_ANISI</name>
<evidence type="ECO:0000259" key="4">
    <source>
        <dbReference type="PROSITE" id="PS50002"/>
    </source>
</evidence>
<dbReference type="EMBL" id="UYRR01037632">
    <property type="protein sequence ID" value="VDK71000.1"/>
    <property type="molecule type" value="Genomic_DNA"/>
</dbReference>
<evidence type="ECO:0000256" key="1">
    <source>
        <dbReference type="ARBA" id="ARBA00022443"/>
    </source>
</evidence>
<dbReference type="InterPro" id="IPR001452">
    <property type="entry name" value="SH3_domain"/>
</dbReference>
<keyword evidence="6" id="KW-1185">Reference proteome</keyword>
<keyword evidence="1 2" id="KW-0728">SH3 domain</keyword>
<gene>
    <name evidence="5" type="ORF">ASIM_LOCUS19635</name>
</gene>
<dbReference type="Pfam" id="PF00018">
    <property type="entry name" value="SH3_1"/>
    <property type="match status" value="1"/>
</dbReference>
<evidence type="ECO:0000313" key="7">
    <source>
        <dbReference type="WBParaSite" id="ASIM_0002025101-mRNA-1"/>
    </source>
</evidence>
<dbReference type="CDD" id="cd11845">
    <property type="entry name" value="SH3_Src_like"/>
    <property type="match status" value="1"/>
</dbReference>
<keyword evidence="3" id="KW-0812">Transmembrane</keyword>
<dbReference type="Gene3D" id="2.30.30.40">
    <property type="entry name" value="SH3 Domains"/>
    <property type="match status" value="1"/>
</dbReference>
<dbReference type="OrthoDB" id="5983572at2759"/>
<keyword evidence="3" id="KW-0472">Membrane</keyword>
<dbReference type="PROSITE" id="PS50002">
    <property type="entry name" value="SH3"/>
    <property type="match status" value="1"/>
</dbReference>
<evidence type="ECO:0000256" key="3">
    <source>
        <dbReference type="SAM" id="Phobius"/>
    </source>
</evidence>
<dbReference type="SUPFAM" id="SSF50044">
    <property type="entry name" value="SH3-domain"/>
    <property type="match status" value="1"/>
</dbReference>
<dbReference type="InterPro" id="IPR036028">
    <property type="entry name" value="SH3-like_dom_sf"/>
</dbReference>
<dbReference type="PANTHER" id="PTHR14167">
    <property type="entry name" value="SH3 DOMAIN-CONTAINING"/>
    <property type="match status" value="1"/>
</dbReference>
<feature type="domain" description="SH3" evidence="4">
    <location>
        <begin position="56"/>
        <end position="117"/>
    </location>
</feature>
<organism evidence="7">
    <name type="scientific">Anisakis simplex</name>
    <name type="common">Herring worm</name>
    <dbReference type="NCBI Taxonomy" id="6269"/>
    <lineage>
        <taxon>Eukaryota</taxon>
        <taxon>Metazoa</taxon>
        <taxon>Ecdysozoa</taxon>
        <taxon>Nematoda</taxon>
        <taxon>Chromadorea</taxon>
        <taxon>Rhabditida</taxon>
        <taxon>Spirurina</taxon>
        <taxon>Ascaridomorpha</taxon>
        <taxon>Ascaridoidea</taxon>
        <taxon>Anisakidae</taxon>
        <taxon>Anisakis</taxon>
        <taxon>Anisakis simplex complex</taxon>
    </lineage>
</organism>
<feature type="transmembrane region" description="Helical" evidence="3">
    <location>
        <begin position="123"/>
        <end position="149"/>
    </location>
</feature>
<evidence type="ECO:0000313" key="5">
    <source>
        <dbReference type="EMBL" id="VDK71000.1"/>
    </source>
</evidence>
<dbReference type="SMART" id="SM00326">
    <property type="entry name" value="SH3"/>
    <property type="match status" value="1"/>
</dbReference>
<evidence type="ECO:0000256" key="2">
    <source>
        <dbReference type="PROSITE-ProRule" id="PRU00192"/>
    </source>
</evidence>
<dbReference type="InterPro" id="IPR050384">
    <property type="entry name" value="Endophilin_SH3RF"/>
</dbReference>
<protein>
    <submittedName>
        <fullName evidence="7">Tyrosine-protein kinase Src42A (inferred by orthology to a D. melanogaster protein)</fullName>
    </submittedName>
</protein>
<proteinExistence type="predicted"/>
<dbReference type="Proteomes" id="UP000267096">
    <property type="component" value="Unassembled WGS sequence"/>
</dbReference>
<dbReference type="PRINTS" id="PR00452">
    <property type="entry name" value="SH3DOMAIN"/>
</dbReference>
<evidence type="ECO:0000313" key="6">
    <source>
        <dbReference type="Proteomes" id="UP000267096"/>
    </source>
</evidence>